<protein>
    <submittedName>
        <fullName evidence="1">DUF4406 domain-containing protein</fullName>
    </submittedName>
</protein>
<organism evidence="1 2">
    <name type="scientific">Streptomyces zaomyceticus</name>
    <dbReference type="NCBI Taxonomy" id="68286"/>
    <lineage>
        <taxon>Bacteria</taxon>
        <taxon>Bacillati</taxon>
        <taxon>Actinomycetota</taxon>
        <taxon>Actinomycetes</taxon>
        <taxon>Kitasatosporales</taxon>
        <taxon>Streptomycetaceae</taxon>
        <taxon>Streptomyces</taxon>
    </lineage>
</organism>
<dbReference type="EMBL" id="CP108188">
    <property type="protein sequence ID" value="WTR70999.1"/>
    <property type="molecule type" value="Genomic_DNA"/>
</dbReference>
<evidence type="ECO:0000313" key="2">
    <source>
        <dbReference type="Proteomes" id="UP001622594"/>
    </source>
</evidence>
<dbReference type="RefSeq" id="WP_327163499.1">
    <property type="nucleotide sequence ID" value="NZ_CP108062.1"/>
</dbReference>
<dbReference type="Gene3D" id="3.40.50.10400">
    <property type="entry name" value="Hypothetical protein PA1492"/>
    <property type="match status" value="1"/>
</dbReference>
<accession>A0ABZ1LD45</accession>
<sequence length="137" mass="14423">MTTDEPMLILIAGPYRSGTDGDPRAMAANLARLEAAAWPVFAAGHLPVIGEWIALPVLRSAGAGPTDPLADQVLYPAAERLLARCDAVLRLPGESAGADGDVATARRRGLPVYDDIAQIPRRVVRGDAETRTARADA</sequence>
<reference evidence="1 2" key="1">
    <citation type="submission" date="2022-10" db="EMBL/GenBank/DDBJ databases">
        <title>The complete genomes of actinobacterial strains from the NBC collection.</title>
        <authorList>
            <person name="Joergensen T.S."/>
            <person name="Alvarez Arevalo M."/>
            <person name="Sterndorff E.B."/>
            <person name="Faurdal D."/>
            <person name="Vuksanovic O."/>
            <person name="Mourched A.-S."/>
            <person name="Charusanti P."/>
            <person name="Shaw S."/>
            <person name="Blin K."/>
            <person name="Weber T."/>
        </authorList>
    </citation>
    <scope>NUCLEOTIDE SEQUENCE [LARGE SCALE GENOMIC DNA]</scope>
    <source>
        <strain evidence="1 2">NBC_00123</strain>
    </source>
</reference>
<evidence type="ECO:0000313" key="1">
    <source>
        <dbReference type="EMBL" id="WTR70999.1"/>
    </source>
</evidence>
<dbReference type="Proteomes" id="UP001622594">
    <property type="component" value="Chromosome"/>
</dbReference>
<keyword evidence="2" id="KW-1185">Reference proteome</keyword>
<proteinExistence type="predicted"/>
<gene>
    <name evidence="1" type="ORF">OG814_17765</name>
</gene>
<name>A0ABZ1LD45_9ACTN</name>